<evidence type="ECO:0000313" key="4">
    <source>
        <dbReference type="EMBL" id="RAK58423.1"/>
    </source>
</evidence>
<protein>
    <recommendedName>
        <fullName evidence="3">Carrier domain-containing protein</fullName>
    </recommendedName>
</protein>
<dbReference type="OrthoDB" id="9806381at2"/>
<organism evidence="4 5">
    <name type="scientific">Phenylobacterium hankyongense</name>
    <dbReference type="NCBI Taxonomy" id="1813876"/>
    <lineage>
        <taxon>Bacteria</taxon>
        <taxon>Pseudomonadati</taxon>
        <taxon>Pseudomonadota</taxon>
        <taxon>Alphaproteobacteria</taxon>
        <taxon>Caulobacterales</taxon>
        <taxon>Caulobacteraceae</taxon>
        <taxon>Phenylobacterium</taxon>
    </lineage>
</organism>
<dbReference type="InterPro" id="IPR009081">
    <property type="entry name" value="PP-bd_ACP"/>
</dbReference>
<dbReference type="Proteomes" id="UP000249842">
    <property type="component" value="Unassembled WGS sequence"/>
</dbReference>
<dbReference type="Gene3D" id="1.10.1200.10">
    <property type="entry name" value="ACP-like"/>
    <property type="match status" value="1"/>
</dbReference>
<sequence length="96" mass="10785">MRSSPTAIPRRDPMKATETQLLDLIAEEAIIDREKLVREATLADLGISSLDVITMLFELEERYGVVIEEGDMPQMTTLGEMVDYLMQRINAEPATS</sequence>
<dbReference type="AlphaFoldDB" id="A0A328ATK0"/>
<feature type="domain" description="Carrier" evidence="3">
    <location>
        <begin position="12"/>
        <end position="89"/>
    </location>
</feature>
<accession>A0A328ATK0</accession>
<dbReference type="SUPFAM" id="SSF47336">
    <property type="entry name" value="ACP-like"/>
    <property type="match status" value="1"/>
</dbReference>
<dbReference type="PROSITE" id="PS50075">
    <property type="entry name" value="CARRIER"/>
    <property type="match status" value="1"/>
</dbReference>
<comment type="caution">
    <text evidence="4">The sequence shown here is derived from an EMBL/GenBank/DDBJ whole genome shotgun (WGS) entry which is preliminary data.</text>
</comment>
<dbReference type="Pfam" id="PF00550">
    <property type="entry name" value="PP-binding"/>
    <property type="match status" value="1"/>
</dbReference>
<dbReference type="InterPro" id="IPR036736">
    <property type="entry name" value="ACP-like_sf"/>
</dbReference>
<keyword evidence="2" id="KW-0597">Phosphoprotein</keyword>
<dbReference type="InterPro" id="IPR006162">
    <property type="entry name" value="Ppantetheine_attach_site"/>
</dbReference>
<evidence type="ECO:0000259" key="3">
    <source>
        <dbReference type="PROSITE" id="PS50075"/>
    </source>
</evidence>
<proteinExistence type="predicted"/>
<name>A0A328ATK0_9CAUL</name>
<gene>
    <name evidence="4" type="ORF">DJ021_00690</name>
</gene>
<keyword evidence="1" id="KW-0596">Phosphopantetheine</keyword>
<evidence type="ECO:0000313" key="5">
    <source>
        <dbReference type="Proteomes" id="UP000249842"/>
    </source>
</evidence>
<evidence type="ECO:0000256" key="1">
    <source>
        <dbReference type="ARBA" id="ARBA00022450"/>
    </source>
</evidence>
<dbReference type="EMBL" id="QFYP01000001">
    <property type="protein sequence ID" value="RAK58423.1"/>
    <property type="molecule type" value="Genomic_DNA"/>
</dbReference>
<keyword evidence="5" id="KW-1185">Reference proteome</keyword>
<dbReference type="PROSITE" id="PS00012">
    <property type="entry name" value="PHOSPHOPANTETHEINE"/>
    <property type="match status" value="1"/>
</dbReference>
<evidence type="ECO:0000256" key="2">
    <source>
        <dbReference type="ARBA" id="ARBA00022553"/>
    </source>
</evidence>
<reference evidence="5" key="1">
    <citation type="submission" date="2018-05" db="EMBL/GenBank/DDBJ databases">
        <authorList>
            <person name="Li X."/>
        </authorList>
    </citation>
    <scope>NUCLEOTIDE SEQUENCE [LARGE SCALE GENOMIC DNA]</scope>
    <source>
        <strain evidence="5">HKS-05</strain>
    </source>
</reference>